<sequence length="369" mass="40006">MFDITRRRLLSASAAIAFTAGSVLPAAAQSGTNGEGVEPPVKAAFVYVGPVGDFGWTYAHDQARQCLEKNLGDKVETSYVENVAEGPDAERVIRQLAQEGNDIVFTTSFGFMNPTIKVAKQFPDVKFEHATGYTTGGNENMGLYNSKFYQGRAVLGTIAAMMSKSGKAGYIASFPIPEVVMGINAFQLAAQKVNPDFETQVVWVNSWYDPAKEADATNALLSQGADVITQHTDSPAPLQAAEKAGAIAFGQAWDMTSFAPNAHMTAIVDQWCPYYTKRVQALLDGTWEADNVWLGMAEGEVEMAPFNDKMPAEVKEAAQKIVDETKAGEYEIFTGPIKDQSGEVKIPEGEVIPEGDLLKMDWYVEGVKS</sequence>
<evidence type="ECO:0000259" key="3">
    <source>
        <dbReference type="Pfam" id="PF02608"/>
    </source>
</evidence>
<dbReference type="InterPro" id="IPR006311">
    <property type="entry name" value="TAT_signal"/>
</dbReference>
<accession>A0A1W1YAN5</accession>
<dbReference type="AlphaFoldDB" id="A0A1W1YAN5"/>
<reference evidence="4 5" key="1">
    <citation type="submission" date="2017-04" db="EMBL/GenBank/DDBJ databases">
        <authorList>
            <person name="Afonso C.L."/>
            <person name="Miller P.J."/>
            <person name="Scott M.A."/>
            <person name="Spackman E."/>
            <person name="Goraichik I."/>
            <person name="Dimitrov K.M."/>
            <person name="Suarez D.L."/>
            <person name="Swayne D.E."/>
        </authorList>
    </citation>
    <scope>NUCLEOTIDE SEQUENCE [LARGE SCALE GENOMIC DNA]</scope>
    <source>
        <strain evidence="4 5">CGMCC 1.10972</strain>
    </source>
</reference>
<evidence type="ECO:0000256" key="1">
    <source>
        <dbReference type="ARBA" id="ARBA00022729"/>
    </source>
</evidence>
<dbReference type="RefSeq" id="WP_084407874.1">
    <property type="nucleotide sequence ID" value="NZ_FWXR01000001.1"/>
</dbReference>
<evidence type="ECO:0000313" key="5">
    <source>
        <dbReference type="Proteomes" id="UP000192656"/>
    </source>
</evidence>
<protein>
    <submittedName>
        <fullName evidence="4">Nucleoside-binding protein</fullName>
    </submittedName>
</protein>
<dbReference type="InterPro" id="IPR052910">
    <property type="entry name" value="ABC-Purine-Binding"/>
</dbReference>
<evidence type="ECO:0000313" key="4">
    <source>
        <dbReference type="EMBL" id="SMC32881.1"/>
    </source>
</evidence>
<dbReference type="CDD" id="cd19963">
    <property type="entry name" value="PBP1_BMP-like"/>
    <property type="match status" value="1"/>
</dbReference>
<dbReference type="PROSITE" id="PS51318">
    <property type="entry name" value="TAT"/>
    <property type="match status" value="1"/>
</dbReference>
<dbReference type="STRING" id="937218.SAMN06297251_10192"/>
<dbReference type="GO" id="GO:0005886">
    <property type="term" value="C:plasma membrane"/>
    <property type="evidence" value="ECO:0007669"/>
    <property type="project" value="InterPro"/>
</dbReference>
<name>A0A1W1YAN5_9HYPH</name>
<dbReference type="EMBL" id="FWXR01000001">
    <property type="protein sequence ID" value="SMC32881.1"/>
    <property type="molecule type" value="Genomic_DNA"/>
</dbReference>
<dbReference type="OrthoDB" id="9781639at2"/>
<dbReference type="Gene3D" id="3.40.50.2300">
    <property type="match status" value="2"/>
</dbReference>
<dbReference type="Pfam" id="PF02608">
    <property type="entry name" value="Bmp"/>
    <property type="match status" value="1"/>
</dbReference>
<dbReference type="PANTHER" id="PTHR43208">
    <property type="entry name" value="ABC TRANSPORTER SUBSTRATE-BINDING PROTEIN"/>
    <property type="match status" value="1"/>
</dbReference>
<feature type="domain" description="ABC transporter substrate-binding protein PnrA-like" evidence="3">
    <location>
        <begin position="41"/>
        <end position="322"/>
    </location>
</feature>
<keyword evidence="5" id="KW-1185">Reference proteome</keyword>
<dbReference type="PANTHER" id="PTHR43208:SF1">
    <property type="entry name" value="ABC TRANSPORTER SUBSTRATE-BINDING PROTEIN"/>
    <property type="match status" value="1"/>
</dbReference>
<dbReference type="InterPro" id="IPR003760">
    <property type="entry name" value="PnrA-like"/>
</dbReference>
<evidence type="ECO:0000256" key="2">
    <source>
        <dbReference type="SAM" id="SignalP"/>
    </source>
</evidence>
<feature type="chain" id="PRO_5012732269" evidence="2">
    <location>
        <begin position="29"/>
        <end position="369"/>
    </location>
</feature>
<organism evidence="4 5">
    <name type="scientific">Fulvimarina manganoxydans</name>
    <dbReference type="NCBI Taxonomy" id="937218"/>
    <lineage>
        <taxon>Bacteria</taxon>
        <taxon>Pseudomonadati</taxon>
        <taxon>Pseudomonadota</taxon>
        <taxon>Alphaproteobacteria</taxon>
        <taxon>Hyphomicrobiales</taxon>
        <taxon>Aurantimonadaceae</taxon>
        <taxon>Fulvimarina</taxon>
    </lineage>
</organism>
<proteinExistence type="predicted"/>
<dbReference type="Proteomes" id="UP000192656">
    <property type="component" value="Unassembled WGS sequence"/>
</dbReference>
<keyword evidence="1 2" id="KW-0732">Signal</keyword>
<feature type="signal peptide" evidence="2">
    <location>
        <begin position="1"/>
        <end position="28"/>
    </location>
</feature>
<gene>
    <name evidence="4" type="ORF">SAMN06297251_10192</name>
</gene>